<dbReference type="SUPFAM" id="SSF48371">
    <property type="entry name" value="ARM repeat"/>
    <property type="match status" value="1"/>
</dbReference>
<reference evidence="1 2" key="1">
    <citation type="submission" date="2018-11" db="EMBL/GenBank/DDBJ databases">
        <authorList>
            <consortium name="Pathogen Informatics"/>
        </authorList>
    </citation>
    <scope>NUCLEOTIDE SEQUENCE [LARGE SCALE GENOMIC DNA]</scope>
    <source>
        <strain>Denwood</strain>
        <strain evidence="2">Zambia</strain>
    </source>
</reference>
<dbReference type="GO" id="GO:0008104">
    <property type="term" value="P:intracellular protein localization"/>
    <property type="evidence" value="ECO:0007669"/>
    <property type="project" value="TreeGrafter"/>
</dbReference>
<dbReference type="InterPro" id="IPR003961">
    <property type="entry name" value="FN3_dom"/>
</dbReference>
<dbReference type="GO" id="GO:0005794">
    <property type="term" value="C:Golgi apparatus"/>
    <property type="evidence" value="ECO:0007669"/>
    <property type="project" value="TreeGrafter"/>
</dbReference>
<dbReference type="SUPFAM" id="SSF49265">
    <property type="entry name" value="Fibronectin type III"/>
    <property type="match status" value="1"/>
</dbReference>
<evidence type="ECO:0000313" key="1">
    <source>
        <dbReference type="EMBL" id="VDP41431.1"/>
    </source>
</evidence>
<dbReference type="GO" id="GO:0006897">
    <property type="term" value="P:endocytosis"/>
    <property type="evidence" value="ECO:0007669"/>
    <property type="project" value="TreeGrafter"/>
</dbReference>
<organism evidence="1 2">
    <name type="scientific">Schistosoma mattheei</name>
    <dbReference type="NCBI Taxonomy" id="31246"/>
    <lineage>
        <taxon>Eukaryota</taxon>
        <taxon>Metazoa</taxon>
        <taxon>Spiralia</taxon>
        <taxon>Lophotrochozoa</taxon>
        <taxon>Platyhelminthes</taxon>
        <taxon>Trematoda</taxon>
        <taxon>Digenea</taxon>
        <taxon>Strigeidida</taxon>
        <taxon>Schistosomatoidea</taxon>
        <taxon>Schistosomatidae</taxon>
        <taxon>Schistosoma</taxon>
    </lineage>
</organism>
<dbReference type="Gene3D" id="1.25.10.10">
    <property type="entry name" value="Leucine-rich Repeat Variant"/>
    <property type="match status" value="1"/>
</dbReference>
<dbReference type="InterPro" id="IPR040108">
    <property type="entry name" value="Laa1/Sip1/HEATR5"/>
</dbReference>
<evidence type="ECO:0000313" key="2">
    <source>
        <dbReference type="Proteomes" id="UP000269396"/>
    </source>
</evidence>
<dbReference type="SMART" id="SM00060">
    <property type="entry name" value="FN3"/>
    <property type="match status" value="1"/>
</dbReference>
<dbReference type="InterPro" id="IPR011989">
    <property type="entry name" value="ARM-like"/>
</dbReference>
<dbReference type="EMBL" id="UZAL01028465">
    <property type="protein sequence ID" value="VDP41431.1"/>
    <property type="molecule type" value="Genomic_DNA"/>
</dbReference>
<dbReference type="PANTHER" id="PTHR21663:SF0">
    <property type="entry name" value="HEAT REPEAT-CONTAINING PROTEIN 5B"/>
    <property type="match status" value="1"/>
</dbReference>
<dbReference type="FunFam" id="2.60.40.10:FF:000178">
    <property type="entry name" value="E3 ubiquitin-protein ligase TRIM9 isoform X1"/>
    <property type="match status" value="1"/>
</dbReference>
<dbReference type="PANTHER" id="PTHR21663">
    <property type="entry name" value="HYPOTHETICAL HEAT DOMAIN-CONTAINING"/>
    <property type="match status" value="1"/>
</dbReference>
<protein>
    <submittedName>
        <fullName evidence="1">Uncharacterized protein</fullName>
    </submittedName>
</protein>
<dbReference type="GO" id="GO:0005829">
    <property type="term" value="C:cytosol"/>
    <property type="evidence" value="ECO:0007669"/>
    <property type="project" value="GOC"/>
</dbReference>
<dbReference type="GO" id="GO:0042147">
    <property type="term" value="P:retrograde transport, endosome to Golgi"/>
    <property type="evidence" value="ECO:0007669"/>
    <property type="project" value="TreeGrafter"/>
</dbReference>
<dbReference type="PROSITE" id="PS50853">
    <property type="entry name" value="FN3"/>
    <property type="match status" value="1"/>
</dbReference>
<dbReference type="AlphaFoldDB" id="A0A183P098"/>
<dbReference type="InterPro" id="IPR013783">
    <property type="entry name" value="Ig-like_fold"/>
</dbReference>
<dbReference type="Gene3D" id="2.60.40.10">
    <property type="entry name" value="Immunoglobulins"/>
    <property type="match status" value="1"/>
</dbReference>
<dbReference type="GO" id="GO:0016020">
    <property type="term" value="C:membrane"/>
    <property type="evidence" value="ECO:0007669"/>
    <property type="project" value="TreeGrafter"/>
</dbReference>
<dbReference type="InterPro" id="IPR016024">
    <property type="entry name" value="ARM-type_fold"/>
</dbReference>
<dbReference type="Proteomes" id="UP000269396">
    <property type="component" value="Unassembled WGS sequence"/>
</dbReference>
<sequence>YQFIIFNEKYVKIISVQTLIFLNIVILFLAPAPPAFLIEECISERNVITLVWQPTSSIPIDRYTLELDDGAGGTFRKVYRGVETMCTVEGLHFRSVYRARVKAHNQAGESQYSERICLQTSDCSYSTVLRELVAEFTLTDNIANVTTSLLKSLSCSEDSITLGSCLQDTDQRLLEEQLQSTILNNSPRALEHDPSYLYLHDGVNNLLATDVTLTNISNTEDENDENLSLTAGTLFHGPSHILLNNNSTFTTSKFYSINSTSNTNTNNLSCGHNLGNFTNSTLSCALQLTGPIPVSVTVIDASIELFGRLFACVSIRHRTQMLEHFTECIRLTKSIRQEAVQINVFAALLSALRHLAETKSTFGDDPALRKAATNLIFATLTSPSVLLRCVAGECLGRLAQVVGESGFLAELAQQIFERLRAIRNPIARAGHCLAIGCLHSYVGGLASGQHLSSSVGVLLAIAQDSSVPEVQVWALHALALVAESGGPIFREYIEPSLNLVLQLLLKSPSAMHEIQRSLGRLFAALITTLGPELRGTSAGITSVRHSCLLCCMIMRDSPDALLQAEGIACLQQLHMFAPMHVKLAGLVPELQLSWCLLIMYNIVSLCNVYSVVF</sequence>
<dbReference type="STRING" id="31246.A0A183P098"/>
<gene>
    <name evidence="1" type="ORF">SMTD_LOCUS7784</name>
</gene>
<dbReference type="InterPro" id="IPR036116">
    <property type="entry name" value="FN3_sf"/>
</dbReference>
<dbReference type="GO" id="GO:0030139">
    <property type="term" value="C:endocytic vesicle"/>
    <property type="evidence" value="ECO:0007669"/>
    <property type="project" value="TreeGrafter"/>
</dbReference>
<name>A0A183P098_9TREM</name>
<dbReference type="Pfam" id="PF00041">
    <property type="entry name" value="fn3"/>
    <property type="match status" value="1"/>
</dbReference>
<proteinExistence type="predicted"/>
<feature type="non-terminal residue" evidence="1">
    <location>
        <position position="1"/>
    </location>
</feature>
<accession>A0A183P098</accession>
<dbReference type="CDD" id="cd00063">
    <property type="entry name" value="FN3"/>
    <property type="match status" value="1"/>
</dbReference>
<keyword evidence="2" id="KW-1185">Reference proteome</keyword>